<proteinExistence type="predicted"/>
<reference evidence="2" key="1">
    <citation type="journal article" date="2014" name="Int. J. Syst. Evol. Microbiol.">
        <title>Complete genome of a new Firmicutes species belonging to the dominant human colonic microbiota ('Ruminococcus bicirculans') reveals two chromosomes and a selective capacity to utilize plant glucans.</title>
        <authorList>
            <consortium name="NISC Comparative Sequencing Program"/>
            <person name="Wegmann U."/>
            <person name="Louis P."/>
            <person name="Goesmann A."/>
            <person name="Henrissat B."/>
            <person name="Duncan S.H."/>
            <person name="Flint H.J."/>
        </authorList>
    </citation>
    <scope>NUCLEOTIDE SEQUENCE</scope>
    <source>
        <strain evidence="2">NBRC 107715</strain>
    </source>
</reference>
<reference evidence="4" key="2">
    <citation type="journal article" date="2019" name="Int. J. Syst. Evol. Microbiol.">
        <title>The Global Catalogue of Microorganisms (GCM) 10K type strain sequencing project: providing services to taxonomists for standard genome sequencing and annotation.</title>
        <authorList>
            <consortium name="The Broad Institute Genomics Platform"/>
            <consortium name="The Broad Institute Genome Sequencing Center for Infectious Disease"/>
            <person name="Wu L."/>
            <person name="Ma J."/>
        </authorList>
    </citation>
    <scope>NUCLEOTIDE SEQUENCE [LARGE SCALE GENOMIC DNA]</scope>
    <source>
        <strain evidence="4">NBRC 107715</strain>
    </source>
</reference>
<evidence type="ECO:0000313" key="2">
    <source>
        <dbReference type="EMBL" id="GLS62296.1"/>
    </source>
</evidence>
<protein>
    <submittedName>
        <fullName evidence="1">Uncharacterized protein</fullName>
    </submittedName>
</protein>
<comment type="caution">
    <text evidence="1">The sequence shown here is derived from an EMBL/GenBank/DDBJ whole genome shotgun (WGS) entry which is preliminary data.</text>
</comment>
<dbReference type="EMBL" id="BSPK01000008">
    <property type="protein sequence ID" value="GLS62296.1"/>
    <property type="molecule type" value="Genomic_DNA"/>
</dbReference>
<evidence type="ECO:0000313" key="1">
    <source>
        <dbReference type="EMBL" id="GEP03712.1"/>
    </source>
</evidence>
<evidence type="ECO:0000313" key="3">
    <source>
        <dbReference type="Proteomes" id="UP000321960"/>
    </source>
</evidence>
<dbReference type="EMBL" id="BJZU01000028">
    <property type="protein sequence ID" value="GEP03712.1"/>
    <property type="molecule type" value="Genomic_DNA"/>
</dbReference>
<dbReference type="OrthoDB" id="8020013at2"/>
<organism evidence="1 3">
    <name type="scientific">Methylobacterium oxalidis</name>
    <dbReference type="NCBI Taxonomy" id="944322"/>
    <lineage>
        <taxon>Bacteria</taxon>
        <taxon>Pseudomonadati</taxon>
        <taxon>Pseudomonadota</taxon>
        <taxon>Alphaproteobacteria</taxon>
        <taxon>Hyphomicrobiales</taxon>
        <taxon>Methylobacteriaceae</taxon>
        <taxon>Methylobacterium</taxon>
    </lineage>
</organism>
<evidence type="ECO:0000313" key="4">
    <source>
        <dbReference type="Proteomes" id="UP001156856"/>
    </source>
</evidence>
<dbReference type="RefSeq" id="WP_147025406.1">
    <property type="nucleotide sequence ID" value="NZ_BJZU01000028.1"/>
</dbReference>
<gene>
    <name evidence="2" type="ORF">GCM10007888_06770</name>
    <name evidence="1" type="ORF">MOX02_17500</name>
</gene>
<dbReference type="AlphaFoldDB" id="A0A512J173"/>
<dbReference type="Proteomes" id="UP001156856">
    <property type="component" value="Unassembled WGS sequence"/>
</dbReference>
<accession>A0A512J173</accession>
<sequence>MTPAVIEARRAIAELDAGFLYKGREPAHPGEELAVWGKRASIGAGLGSRLIIVTHPRFARHPLLEEAIDLRARLLAYYEEARAEMPRAMRRANGIYSY</sequence>
<reference evidence="2" key="4">
    <citation type="submission" date="2023-01" db="EMBL/GenBank/DDBJ databases">
        <title>Draft genome sequence of Methylobacterium oxalidis strain NBRC 107715.</title>
        <authorList>
            <person name="Sun Q."/>
            <person name="Mori K."/>
        </authorList>
    </citation>
    <scope>NUCLEOTIDE SEQUENCE</scope>
    <source>
        <strain evidence="2">NBRC 107715</strain>
    </source>
</reference>
<dbReference type="Proteomes" id="UP000321960">
    <property type="component" value="Unassembled WGS sequence"/>
</dbReference>
<reference evidence="1 3" key="3">
    <citation type="submission" date="2019-07" db="EMBL/GenBank/DDBJ databases">
        <title>Whole genome shotgun sequence of Methylobacterium oxalidis NBRC 107715.</title>
        <authorList>
            <person name="Hosoyama A."/>
            <person name="Uohara A."/>
            <person name="Ohji S."/>
            <person name="Ichikawa N."/>
        </authorList>
    </citation>
    <scope>NUCLEOTIDE SEQUENCE [LARGE SCALE GENOMIC DNA]</scope>
    <source>
        <strain evidence="1 3">NBRC 107715</strain>
    </source>
</reference>
<name>A0A512J173_9HYPH</name>
<keyword evidence="4" id="KW-1185">Reference proteome</keyword>